<keyword evidence="2" id="KW-0378">Hydrolase</keyword>
<evidence type="ECO:0000313" key="7">
    <source>
        <dbReference type="EMBL" id="OAA63953.1"/>
    </source>
</evidence>
<dbReference type="OrthoDB" id="5857104at2759"/>
<dbReference type="InterPro" id="IPR014001">
    <property type="entry name" value="Helicase_ATP-bd"/>
</dbReference>
<evidence type="ECO:0000313" key="8">
    <source>
        <dbReference type="Proteomes" id="UP000076744"/>
    </source>
</evidence>
<keyword evidence="7" id="KW-0347">Helicase</keyword>
<dbReference type="RefSeq" id="XP_018704602.1">
    <property type="nucleotide sequence ID" value="XM_018848268.1"/>
</dbReference>
<feature type="compositionally biased region" description="Pro residues" evidence="4">
    <location>
        <begin position="220"/>
        <end position="231"/>
    </location>
</feature>
<accession>A0A167WLU8</accession>
<keyword evidence="8" id="KW-1185">Reference proteome</keyword>
<dbReference type="InterPro" id="IPR009060">
    <property type="entry name" value="UBA-like_sf"/>
</dbReference>
<feature type="compositionally biased region" description="Low complexity" evidence="4">
    <location>
        <begin position="39"/>
        <end position="54"/>
    </location>
</feature>
<feature type="compositionally biased region" description="Polar residues" evidence="4">
    <location>
        <begin position="238"/>
        <end position="251"/>
    </location>
</feature>
<feature type="compositionally biased region" description="Low complexity" evidence="4">
    <location>
        <begin position="210"/>
        <end position="219"/>
    </location>
</feature>
<dbReference type="GO" id="GO:0005524">
    <property type="term" value="F:ATP binding"/>
    <property type="evidence" value="ECO:0007669"/>
    <property type="project" value="InterPro"/>
</dbReference>
<name>A0A167WLU8_CORFA</name>
<dbReference type="Gene3D" id="3.40.50.10810">
    <property type="entry name" value="Tandem AAA-ATPase domain"/>
    <property type="match status" value="1"/>
</dbReference>
<evidence type="ECO:0000256" key="1">
    <source>
        <dbReference type="ARBA" id="ARBA00022741"/>
    </source>
</evidence>
<evidence type="ECO:0000259" key="5">
    <source>
        <dbReference type="PROSITE" id="PS51192"/>
    </source>
</evidence>
<dbReference type="InterPro" id="IPR001650">
    <property type="entry name" value="Helicase_C-like"/>
</dbReference>
<dbReference type="SUPFAM" id="SSF52540">
    <property type="entry name" value="P-loop containing nucleoside triphosphate hydrolases"/>
    <property type="match status" value="2"/>
</dbReference>
<evidence type="ECO:0000259" key="6">
    <source>
        <dbReference type="PROSITE" id="PS51194"/>
    </source>
</evidence>
<dbReference type="STRING" id="1081104.A0A167WLU8"/>
<protein>
    <submittedName>
        <fullName evidence="7">SNF2 family helicase/ATPase</fullName>
    </submittedName>
</protein>
<dbReference type="SMART" id="SM00487">
    <property type="entry name" value="DEXDc"/>
    <property type="match status" value="1"/>
</dbReference>
<dbReference type="AlphaFoldDB" id="A0A167WLU8"/>
<dbReference type="Gene3D" id="3.40.50.300">
    <property type="entry name" value="P-loop containing nucleotide triphosphate hydrolases"/>
    <property type="match status" value="1"/>
</dbReference>
<gene>
    <name evidence="7" type="ORF">ISF_04662</name>
</gene>
<dbReference type="InterPro" id="IPR000330">
    <property type="entry name" value="SNF2_N"/>
</dbReference>
<dbReference type="PANTHER" id="PTHR10799">
    <property type="entry name" value="SNF2/RAD54 HELICASE FAMILY"/>
    <property type="match status" value="1"/>
</dbReference>
<dbReference type="GeneID" id="30020954"/>
<dbReference type="PROSITE" id="PS51192">
    <property type="entry name" value="HELICASE_ATP_BIND_1"/>
    <property type="match status" value="1"/>
</dbReference>
<dbReference type="Pfam" id="PF00271">
    <property type="entry name" value="Helicase_C"/>
    <property type="match status" value="1"/>
</dbReference>
<dbReference type="InterPro" id="IPR027417">
    <property type="entry name" value="P-loop_NTPase"/>
</dbReference>
<reference evidence="7 8" key="1">
    <citation type="journal article" date="2016" name="Genome Biol. Evol.">
        <title>Divergent and convergent evolution of fungal pathogenicity.</title>
        <authorList>
            <person name="Shang Y."/>
            <person name="Xiao G."/>
            <person name="Zheng P."/>
            <person name="Cen K."/>
            <person name="Zhan S."/>
            <person name="Wang C."/>
        </authorList>
    </citation>
    <scope>NUCLEOTIDE SEQUENCE [LARGE SCALE GENOMIC DNA]</scope>
    <source>
        <strain evidence="7 8">ARSEF 2679</strain>
    </source>
</reference>
<dbReference type="EMBL" id="AZHB01000010">
    <property type="protein sequence ID" value="OAA63953.1"/>
    <property type="molecule type" value="Genomic_DNA"/>
</dbReference>
<feature type="domain" description="Helicase ATP-binding" evidence="5">
    <location>
        <begin position="440"/>
        <end position="610"/>
    </location>
</feature>
<dbReference type="GO" id="GO:0016787">
    <property type="term" value="F:hydrolase activity"/>
    <property type="evidence" value="ECO:0007669"/>
    <property type="project" value="UniProtKB-KW"/>
</dbReference>
<keyword evidence="1" id="KW-0547">Nucleotide-binding</keyword>
<dbReference type="SUPFAM" id="SSF46934">
    <property type="entry name" value="UBA-like"/>
    <property type="match status" value="1"/>
</dbReference>
<feature type="domain" description="Helicase C-terminal" evidence="6">
    <location>
        <begin position="796"/>
        <end position="965"/>
    </location>
</feature>
<evidence type="ECO:0000256" key="2">
    <source>
        <dbReference type="ARBA" id="ARBA00022801"/>
    </source>
</evidence>
<feature type="region of interest" description="Disordered" evidence="4">
    <location>
        <begin position="195"/>
        <end position="264"/>
    </location>
</feature>
<sequence length="968" mass="108604">MANSSPLLPIRQLVSARTPDRGEQDTIPCSPGALMMMRTTTTQPTQILPPSSSPRSIVEVPASSPFQKPQQKPIVSRLAPAGTVFRPPQRPRRPSPSPKRAHPATTISLLSDDEDDDGGGLQLPRGDIRPTDFKAHVSAFAYKPRAEDESRRMRLKQIYDVFGERVTPEQAREALRACDNDLDDAIQHLEDLTRRKKRRLVQGRRPSLVSPKESSAPTPTSSPPESPPPKSSYPKSSLQQAPRSKLSSQKASRPKPPPPSQEVILIEDDGDDYQEEGELVADENDRVLESINNSTLQELAAMTGMKENLLEPIIDHRPFADLYAARKLTIKRPGSRKGARVSIGETVVDAVQIFLDAVTAIDEVVATCEAKARTVKSVMDTWDLDYFGHSKSRKTPDEGAPLTPNSATSFVPPLVPQQPTLMDGHCRMKPFQLFGLNWMTLLNNYGIGCILADEMGLGKTCQVISFICQLVETANGERLWPNLVVVPPSTYNNWLGEFEKFAPGLSVIGYRGSQSERAEIAYEIEQDLDAYHIVLATYSQINSEADLEAMQSFCLNAAIFDEGHKMKNPDTKGYKDLRRIPAAWKMLLTGTPVQNNLLEMTSLLNFINPQMFDGYMQHIQYIFSQKVTVRDVSNGAFLYSERVKRARTILEPFILQRRKDQVLSDMPRKISRVVHCDMTEDQKPIYAEYEELFKTAPSERKSSGRQNDQNNVWMQLRKAALHPLLFRRHFTDQAVTKMAKVLMDRIPQSELHQPDIKHLIQELKNASDFELHLWCRDYPFLKEFDVSESSQLNSGKVKKLLELIRQYQANGDRVLVFSKFSRLIELLQEVLANQGINHRVLTGSTSVAERQDLIDEFNQDAGILVFLLTTGAGGTGINLTAANKVVIFDQSDNPQDDIQAENRAHRLGQTRDVEVLRLVAAGTVEELIHEACRKKIELANRVTGGEAAGEEQGAETLETEVRRMMKTQ</sequence>
<keyword evidence="3" id="KW-0067">ATP-binding</keyword>
<dbReference type="InterPro" id="IPR049730">
    <property type="entry name" value="SNF2/RAD54-like_C"/>
</dbReference>
<dbReference type="Pfam" id="PF00176">
    <property type="entry name" value="SNF2-rel_dom"/>
    <property type="match status" value="1"/>
</dbReference>
<evidence type="ECO:0000256" key="4">
    <source>
        <dbReference type="SAM" id="MobiDB-lite"/>
    </source>
</evidence>
<evidence type="ECO:0000256" key="3">
    <source>
        <dbReference type="ARBA" id="ARBA00022840"/>
    </source>
</evidence>
<dbReference type="PROSITE" id="PS51194">
    <property type="entry name" value="HELICASE_CTER"/>
    <property type="match status" value="1"/>
</dbReference>
<dbReference type="SMART" id="SM00490">
    <property type="entry name" value="HELICc"/>
    <property type="match status" value="1"/>
</dbReference>
<dbReference type="InterPro" id="IPR038718">
    <property type="entry name" value="SNF2-like_sf"/>
</dbReference>
<organism evidence="7 8">
    <name type="scientific">Cordyceps fumosorosea (strain ARSEF 2679)</name>
    <name type="common">Isaria fumosorosea</name>
    <dbReference type="NCBI Taxonomy" id="1081104"/>
    <lineage>
        <taxon>Eukaryota</taxon>
        <taxon>Fungi</taxon>
        <taxon>Dikarya</taxon>
        <taxon>Ascomycota</taxon>
        <taxon>Pezizomycotina</taxon>
        <taxon>Sordariomycetes</taxon>
        <taxon>Hypocreomycetidae</taxon>
        <taxon>Hypocreales</taxon>
        <taxon>Cordycipitaceae</taxon>
        <taxon>Cordyceps</taxon>
    </lineage>
</organism>
<proteinExistence type="predicted"/>
<dbReference type="Proteomes" id="UP000076744">
    <property type="component" value="Unassembled WGS sequence"/>
</dbReference>
<dbReference type="GO" id="GO:0004386">
    <property type="term" value="F:helicase activity"/>
    <property type="evidence" value="ECO:0007669"/>
    <property type="project" value="UniProtKB-KW"/>
</dbReference>
<dbReference type="CDD" id="cd14291">
    <property type="entry name" value="UBA1_NUB1_like"/>
    <property type="match status" value="1"/>
</dbReference>
<feature type="region of interest" description="Disordered" evidence="4">
    <location>
        <begin position="1"/>
        <end position="129"/>
    </location>
</feature>
<comment type="caution">
    <text evidence="7">The sequence shown here is derived from an EMBL/GenBank/DDBJ whole genome shotgun (WGS) entry which is preliminary data.</text>
</comment>
<dbReference type="CDD" id="cd18793">
    <property type="entry name" value="SF2_C_SNF"/>
    <property type="match status" value="1"/>
</dbReference>